<gene>
    <name evidence="1" type="ORF">TNS_ORF169</name>
</gene>
<name>V9SGJ5_9VIRU</name>
<evidence type="ECO:0000313" key="1">
    <source>
        <dbReference type="EMBL" id="AHC54887.1"/>
    </source>
</evidence>
<keyword evidence="2" id="KW-1185">Reference proteome</keyword>
<accession>V9SGJ5</accession>
<protein>
    <recommendedName>
        <fullName evidence="3">MORN repeat-containing protein</fullName>
    </recommendedName>
</protein>
<dbReference type="SUPFAM" id="SSF82185">
    <property type="entry name" value="Histone H3 K4-specific methyltransferase SET7/9 N-terminal domain"/>
    <property type="match status" value="1"/>
</dbReference>
<sequence>MNKFLEKRELVSFTLVVEVKVNINDFLKTRIVKTNNKVEEATVFPDGSFHGMRTVTKKSSEKVQEYFFGIKHGKYCLSDNEKKVRYFGNFVRGVPSGLFGICSERGEVLSSVFYDENGTIIRHKHFARTKCPLKCKIYGHDIDYAHEFFWEFSGKDITMVSVLTNRLDYTTKFRNVTEDKEVCWDYFLSCRRNRFLPRQSKPEFLFTEEIEETNKKQGKPMRRICLP</sequence>
<reference evidence="1 2" key="1">
    <citation type="journal article" date="2014" name="Arch. Virol.">
        <title>Complete genome sequence of Tunisvirus, a new member of the proposed family Marseilleviridae.</title>
        <authorList>
            <person name="Aherfi S."/>
            <person name="Boughalmi M."/>
            <person name="Pagnier I."/>
            <person name="Fournous G."/>
            <person name="La Scola B."/>
            <person name="Raoult D."/>
            <person name="Colson P."/>
        </authorList>
    </citation>
    <scope>NUCLEOTIDE SEQUENCE [LARGE SCALE GENOMIC DNA]</scope>
    <source>
        <strain evidence="1 2">U484</strain>
    </source>
</reference>
<dbReference type="EMBL" id="KF483846">
    <property type="protein sequence ID" value="AHC54887.1"/>
    <property type="molecule type" value="Genomic_DNA"/>
</dbReference>
<evidence type="ECO:0000313" key="2">
    <source>
        <dbReference type="Proteomes" id="UP000232615"/>
    </source>
</evidence>
<dbReference type="Proteomes" id="UP000232615">
    <property type="component" value="Segment"/>
</dbReference>
<evidence type="ECO:0008006" key="3">
    <source>
        <dbReference type="Google" id="ProtNLM"/>
    </source>
</evidence>
<organism evidence="1 2">
    <name type="scientific">Tunisvirus fontaine2</name>
    <dbReference type="NCBI Taxonomy" id="1421067"/>
    <lineage>
        <taxon>Viruses</taxon>
        <taxon>Varidnaviria</taxon>
        <taxon>Bamfordvirae</taxon>
        <taxon>Nucleocytoviricota</taxon>
        <taxon>Megaviricetes</taxon>
        <taxon>Pimascovirales</taxon>
        <taxon>Pimascovirales incertae sedis</taxon>
        <taxon>Marseilleviridae</taxon>
        <taxon>Losannavirus</taxon>
        <taxon>Losannavirus tunisense</taxon>
    </lineage>
</organism>
<proteinExistence type="predicted"/>